<feature type="compositionally biased region" description="Polar residues" evidence="1">
    <location>
        <begin position="26"/>
        <end position="36"/>
    </location>
</feature>
<dbReference type="Gene3D" id="3.30.70.2850">
    <property type="match status" value="1"/>
</dbReference>
<feature type="compositionally biased region" description="Acidic residues" evidence="1">
    <location>
        <begin position="91"/>
        <end position="104"/>
    </location>
</feature>
<keyword evidence="3" id="KW-1185">Reference proteome</keyword>
<feature type="compositionally biased region" description="Basic and acidic residues" evidence="1">
    <location>
        <begin position="105"/>
        <end position="132"/>
    </location>
</feature>
<feature type="compositionally biased region" description="Acidic residues" evidence="1">
    <location>
        <begin position="70"/>
        <end position="84"/>
    </location>
</feature>
<dbReference type="Proteomes" id="UP000011518">
    <property type="component" value="Unassembled WGS sequence"/>
</dbReference>
<protein>
    <submittedName>
        <fullName evidence="2">Nucleolin</fullName>
    </submittedName>
</protein>
<dbReference type="EMBL" id="KB320787">
    <property type="protein sequence ID" value="ELW63294.1"/>
    <property type="molecule type" value="Genomic_DNA"/>
</dbReference>
<dbReference type="AlphaFoldDB" id="L9KLB5"/>
<feature type="compositionally biased region" description="Low complexity" evidence="1">
    <location>
        <begin position="49"/>
        <end position="65"/>
    </location>
</feature>
<accession>L9KLB5</accession>
<organism evidence="2 3">
    <name type="scientific">Tupaia chinensis</name>
    <name type="common">Chinese tree shrew</name>
    <name type="synonym">Tupaia belangeri chinensis</name>
    <dbReference type="NCBI Taxonomy" id="246437"/>
    <lineage>
        <taxon>Eukaryota</taxon>
        <taxon>Metazoa</taxon>
        <taxon>Chordata</taxon>
        <taxon>Craniata</taxon>
        <taxon>Vertebrata</taxon>
        <taxon>Euteleostomi</taxon>
        <taxon>Mammalia</taxon>
        <taxon>Eutheria</taxon>
        <taxon>Euarchontoglires</taxon>
        <taxon>Scandentia</taxon>
        <taxon>Tupaiidae</taxon>
        <taxon>Tupaia</taxon>
    </lineage>
</organism>
<gene>
    <name evidence="2" type="ORF">TREES_T100014085</name>
</gene>
<reference evidence="3" key="1">
    <citation type="submission" date="2012-07" db="EMBL/GenBank/DDBJ databases">
        <title>Genome of the Chinese tree shrew, a rising model animal genetically related to primates.</title>
        <authorList>
            <person name="Zhang G."/>
            <person name="Fan Y."/>
            <person name="Yao Y."/>
            <person name="Huang Z."/>
        </authorList>
    </citation>
    <scope>NUCLEOTIDE SEQUENCE [LARGE SCALE GENOMIC DNA]</scope>
</reference>
<evidence type="ECO:0000313" key="2">
    <source>
        <dbReference type="EMBL" id="ELW63294.1"/>
    </source>
</evidence>
<dbReference type="Gene3D" id="3.30.70.330">
    <property type="match status" value="1"/>
</dbReference>
<feature type="region of interest" description="Disordered" evidence="1">
    <location>
        <begin position="15"/>
        <end position="147"/>
    </location>
</feature>
<dbReference type="InterPro" id="IPR012677">
    <property type="entry name" value="Nucleotide-bd_a/b_plait_sf"/>
</dbReference>
<proteinExistence type="predicted"/>
<reference evidence="3" key="2">
    <citation type="journal article" date="2013" name="Nat. Commun.">
        <title>Genome of the Chinese tree shrew.</title>
        <authorList>
            <person name="Fan Y."/>
            <person name="Huang Z.Y."/>
            <person name="Cao C.C."/>
            <person name="Chen C.S."/>
            <person name="Chen Y.X."/>
            <person name="Fan D.D."/>
            <person name="He J."/>
            <person name="Hou H.L."/>
            <person name="Hu L."/>
            <person name="Hu X.T."/>
            <person name="Jiang X.T."/>
            <person name="Lai R."/>
            <person name="Lang Y.S."/>
            <person name="Liang B."/>
            <person name="Liao S.G."/>
            <person name="Mu D."/>
            <person name="Ma Y.Y."/>
            <person name="Niu Y.Y."/>
            <person name="Sun X.Q."/>
            <person name="Xia J.Q."/>
            <person name="Xiao J."/>
            <person name="Xiong Z.Q."/>
            <person name="Xu L."/>
            <person name="Yang L."/>
            <person name="Zhang Y."/>
            <person name="Zhao W."/>
            <person name="Zhao X.D."/>
            <person name="Zheng Y.T."/>
            <person name="Zhou J.M."/>
            <person name="Zhu Y.B."/>
            <person name="Zhang G.J."/>
            <person name="Wang J."/>
            <person name="Yao Y.G."/>
        </authorList>
    </citation>
    <scope>NUCLEOTIDE SEQUENCE [LARGE SCALE GENOMIC DNA]</scope>
</reference>
<dbReference type="InParanoid" id="L9KLB5"/>
<sequence>MPFWEDPVELGTLAQSQLPRHAGRQLHQQSSHTAWQGGSHAGQALLATPGKKGAPCPAKGPKSGKNATKEEDDSEEDEDEEEGEEKNNKQEDDEYEKDEDEEEPIKEVPRKQQKEMTKKEAASKAKGEKVEASETTTSSHLLVGNPNDNKSFSGLKTGASDVFPKNDLAVVDVRIGTSCMFGYVDFESAEELEKTLALTGLKIFALN</sequence>
<evidence type="ECO:0000313" key="3">
    <source>
        <dbReference type="Proteomes" id="UP000011518"/>
    </source>
</evidence>
<name>L9KLB5_TUPCH</name>
<feature type="compositionally biased region" description="Polar residues" evidence="1">
    <location>
        <begin position="135"/>
        <end position="147"/>
    </location>
</feature>
<dbReference type="STRING" id="246437.L9KLB5"/>
<evidence type="ECO:0000256" key="1">
    <source>
        <dbReference type="SAM" id="MobiDB-lite"/>
    </source>
</evidence>